<evidence type="ECO:0000256" key="6">
    <source>
        <dbReference type="ARBA" id="ARBA00023136"/>
    </source>
</evidence>
<feature type="transmembrane region" description="Helical" evidence="11">
    <location>
        <begin position="46"/>
        <end position="65"/>
    </location>
</feature>
<evidence type="ECO:0000256" key="9">
    <source>
        <dbReference type="ARBA" id="ARBA00023303"/>
    </source>
</evidence>
<evidence type="ECO:0000313" key="13">
    <source>
        <dbReference type="EMBL" id="SDD48705.1"/>
    </source>
</evidence>
<dbReference type="AlphaFoldDB" id="A0A1G6V797"/>
<dbReference type="InterPro" id="IPR046342">
    <property type="entry name" value="CBS_dom_sf"/>
</dbReference>
<dbReference type="EMBL" id="FNAC01000032">
    <property type="protein sequence ID" value="SDD48705.1"/>
    <property type="molecule type" value="Genomic_DNA"/>
</dbReference>
<keyword evidence="3 11" id="KW-0812">Transmembrane</keyword>
<dbReference type="PANTHER" id="PTHR43427">
    <property type="entry name" value="CHLORIDE CHANNEL PROTEIN CLC-E"/>
    <property type="match status" value="1"/>
</dbReference>
<keyword evidence="5" id="KW-0406">Ion transport</keyword>
<evidence type="ECO:0000259" key="12">
    <source>
        <dbReference type="PROSITE" id="PS51371"/>
    </source>
</evidence>
<dbReference type="PRINTS" id="PR00762">
    <property type="entry name" value="CLCHANNEL"/>
</dbReference>
<dbReference type="Proteomes" id="UP000199060">
    <property type="component" value="Unassembled WGS sequence"/>
</dbReference>
<dbReference type="CDD" id="cd02205">
    <property type="entry name" value="CBS_pair_SF"/>
    <property type="match status" value="1"/>
</dbReference>
<dbReference type="SUPFAM" id="SSF81340">
    <property type="entry name" value="Clc chloride channel"/>
    <property type="match status" value="1"/>
</dbReference>
<dbReference type="Gene3D" id="1.10.3080.10">
    <property type="entry name" value="Clc chloride channel"/>
    <property type="match status" value="1"/>
</dbReference>
<dbReference type="CDD" id="cd00400">
    <property type="entry name" value="Voltage_gated_ClC"/>
    <property type="match status" value="1"/>
</dbReference>
<feature type="transmembrane region" description="Helical" evidence="11">
    <location>
        <begin position="372"/>
        <end position="391"/>
    </location>
</feature>
<feature type="transmembrane region" description="Helical" evidence="11">
    <location>
        <begin position="403"/>
        <end position="429"/>
    </location>
</feature>
<accession>A0A1G6V797</accession>
<keyword evidence="14" id="KW-1185">Reference proteome</keyword>
<feature type="domain" description="CBS" evidence="12">
    <location>
        <begin position="491"/>
        <end position="548"/>
    </location>
</feature>
<keyword evidence="8" id="KW-0868">Chloride</keyword>
<name>A0A1G6V797_9BACT</name>
<feature type="transmembrane region" description="Helical" evidence="11">
    <location>
        <begin position="436"/>
        <end position="456"/>
    </location>
</feature>
<evidence type="ECO:0000313" key="14">
    <source>
        <dbReference type="Proteomes" id="UP000199060"/>
    </source>
</evidence>
<evidence type="ECO:0000256" key="5">
    <source>
        <dbReference type="ARBA" id="ARBA00023065"/>
    </source>
</evidence>
<evidence type="ECO:0000256" key="10">
    <source>
        <dbReference type="PROSITE-ProRule" id="PRU00703"/>
    </source>
</evidence>
<protein>
    <submittedName>
        <fullName evidence="13">Chloride channel protein, CIC family</fullName>
    </submittedName>
</protein>
<dbReference type="Pfam" id="PF00571">
    <property type="entry name" value="CBS"/>
    <property type="match status" value="2"/>
</dbReference>
<organism evidence="13 14">
    <name type="scientific">Algoriphagus faecimaris</name>
    <dbReference type="NCBI Taxonomy" id="686796"/>
    <lineage>
        <taxon>Bacteria</taxon>
        <taxon>Pseudomonadati</taxon>
        <taxon>Bacteroidota</taxon>
        <taxon>Cytophagia</taxon>
        <taxon>Cytophagales</taxon>
        <taxon>Cyclobacteriaceae</taxon>
        <taxon>Algoriphagus</taxon>
    </lineage>
</organism>
<evidence type="ECO:0000256" key="1">
    <source>
        <dbReference type="ARBA" id="ARBA00004141"/>
    </source>
</evidence>
<keyword evidence="2" id="KW-0813">Transport</keyword>
<evidence type="ECO:0000256" key="3">
    <source>
        <dbReference type="ARBA" id="ARBA00022692"/>
    </source>
</evidence>
<dbReference type="InterPro" id="IPR000644">
    <property type="entry name" value="CBS_dom"/>
</dbReference>
<keyword evidence="10" id="KW-0129">CBS domain</keyword>
<dbReference type="GO" id="GO:0005254">
    <property type="term" value="F:chloride channel activity"/>
    <property type="evidence" value="ECO:0007669"/>
    <property type="project" value="UniProtKB-KW"/>
</dbReference>
<feature type="transmembrane region" description="Helical" evidence="11">
    <location>
        <begin position="257"/>
        <end position="273"/>
    </location>
</feature>
<feature type="transmembrane region" description="Helical" evidence="11">
    <location>
        <begin position="182"/>
        <end position="207"/>
    </location>
</feature>
<gene>
    <name evidence="13" type="ORF">SAMN04488104_103246</name>
</gene>
<dbReference type="STRING" id="686796.SAMN04488104_103246"/>
<evidence type="ECO:0000256" key="4">
    <source>
        <dbReference type="ARBA" id="ARBA00022989"/>
    </source>
</evidence>
<feature type="domain" description="CBS" evidence="12">
    <location>
        <begin position="556"/>
        <end position="613"/>
    </location>
</feature>
<dbReference type="PANTHER" id="PTHR43427:SF6">
    <property type="entry name" value="CHLORIDE CHANNEL PROTEIN CLC-E"/>
    <property type="match status" value="1"/>
</dbReference>
<proteinExistence type="predicted"/>
<evidence type="ECO:0000256" key="8">
    <source>
        <dbReference type="ARBA" id="ARBA00023214"/>
    </source>
</evidence>
<dbReference type="Gene3D" id="3.10.580.10">
    <property type="entry name" value="CBS-domain"/>
    <property type="match status" value="1"/>
</dbReference>
<dbReference type="PROSITE" id="PS51371">
    <property type="entry name" value="CBS"/>
    <property type="match status" value="2"/>
</dbReference>
<evidence type="ECO:0000256" key="11">
    <source>
        <dbReference type="SAM" id="Phobius"/>
    </source>
</evidence>
<dbReference type="InterPro" id="IPR001807">
    <property type="entry name" value="ClC"/>
</dbReference>
<keyword evidence="6 11" id="KW-0472">Membrane</keyword>
<sequence length="615" mass="68222">MSYSFHIPKAIFYFVFQLILQKILAKNDLITRLLIWRLRHMSNQSFILILSGIIGVLSGLAAVLLKEVVHFIQLFLTEGFYVEYANFMYIIYPIVGISAAYLLGKYVFKDVGGHGIPDVLFNISKMQSIIPRVKTYSRIFTSALTVGFGGSVGLEAPMLVTGSAIGSNMGLLMHLNAKKRTLLIGCGAAGAISAIFGAPIGAVIFAIEVILMEISTASFIPLLIASVMGSLTSMLLIGEEATFNFNLQDQFIAAHMPYYLLLGMVCGVVSLYFSRAVLRTEKIMEGLESQMIRILYGGAFLGFMLFFFPPIYGEGYDTLNMLIDGNANQILEKSPFFSAIENPYLILIFLGMIILLKPIASALTLSAGGSGGIFAPSLYVGGILGFLFAYSKNLFGFHIPLPLAHFTLVAMCGVMAGVQHAPLSAIFLIAEITGGYELFVPLMFVSAISYITTTYYQKDSIYVKQLKDKGRQLPESKDQELLDMIDISHVIERDLLPIHPDAYLKDLIDLVKISKRNIFPVVDENKELRGIITLDDIRDIMFDSEKQSTQRIGSLMHSPPEILLSTENMQKAMDKFEKSGAWNLPVVDDGVYLGFVSKSRIFNSYRKRLIRQKQD</sequence>
<feature type="transmembrane region" description="Helical" evidence="11">
    <location>
        <begin position="85"/>
        <end position="104"/>
    </location>
</feature>
<reference evidence="14" key="1">
    <citation type="submission" date="2016-10" db="EMBL/GenBank/DDBJ databases">
        <authorList>
            <person name="Varghese N."/>
            <person name="Submissions S."/>
        </authorList>
    </citation>
    <scope>NUCLEOTIDE SEQUENCE [LARGE SCALE GENOMIC DNA]</scope>
    <source>
        <strain evidence="14">DSM 23095</strain>
    </source>
</reference>
<keyword evidence="9" id="KW-0407">Ion channel</keyword>
<dbReference type="SMART" id="SM00116">
    <property type="entry name" value="CBS"/>
    <property type="match status" value="2"/>
</dbReference>
<evidence type="ECO:0000256" key="7">
    <source>
        <dbReference type="ARBA" id="ARBA00023173"/>
    </source>
</evidence>
<dbReference type="InterPro" id="IPR014743">
    <property type="entry name" value="Cl-channel_core"/>
</dbReference>
<keyword evidence="7" id="KW-0869">Chloride channel</keyword>
<feature type="transmembrane region" description="Helical" evidence="11">
    <location>
        <begin position="139"/>
        <end position="162"/>
    </location>
</feature>
<dbReference type="GO" id="GO:0034707">
    <property type="term" value="C:chloride channel complex"/>
    <property type="evidence" value="ECO:0007669"/>
    <property type="project" value="UniProtKB-KW"/>
</dbReference>
<keyword evidence="4 11" id="KW-1133">Transmembrane helix</keyword>
<feature type="transmembrane region" description="Helical" evidence="11">
    <location>
        <begin position="219"/>
        <end position="237"/>
    </location>
</feature>
<feature type="transmembrane region" description="Helical" evidence="11">
    <location>
        <begin position="6"/>
        <end position="25"/>
    </location>
</feature>
<comment type="subcellular location">
    <subcellularLocation>
        <location evidence="1">Membrane</location>
        <topology evidence="1">Multi-pass membrane protein</topology>
    </subcellularLocation>
</comment>
<evidence type="ECO:0000256" key="2">
    <source>
        <dbReference type="ARBA" id="ARBA00022448"/>
    </source>
</evidence>
<dbReference type="Pfam" id="PF00654">
    <property type="entry name" value="Voltage_CLC"/>
    <property type="match status" value="1"/>
</dbReference>
<feature type="transmembrane region" description="Helical" evidence="11">
    <location>
        <begin position="294"/>
        <end position="312"/>
    </location>
</feature>
<dbReference type="SUPFAM" id="SSF54631">
    <property type="entry name" value="CBS-domain pair"/>
    <property type="match status" value="1"/>
</dbReference>
<dbReference type="InterPro" id="IPR050368">
    <property type="entry name" value="ClC-type_chloride_channel"/>
</dbReference>
<feature type="transmembrane region" description="Helical" evidence="11">
    <location>
        <begin position="344"/>
        <end position="365"/>
    </location>
</feature>